<reference evidence="2 3" key="1">
    <citation type="journal article" date="2020" name="Nature">
        <title>Six reference-quality genomes reveal evolution of bat adaptations.</title>
        <authorList>
            <person name="Jebb D."/>
            <person name="Huang Z."/>
            <person name="Pippel M."/>
            <person name="Hughes G.M."/>
            <person name="Lavrichenko K."/>
            <person name="Devanna P."/>
            <person name="Winkler S."/>
            <person name="Jermiin L.S."/>
            <person name="Skirmuntt E.C."/>
            <person name="Katzourakis A."/>
            <person name="Burkitt-Gray L."/>
            <person name="Ray D.A."/>
            <person name="Sullivan K.A.M."/>
            <person name="Roscito J.G."/>
            <person name="Kirilenko B.M."/>
            <person name="Davalos L.M."/>
            <person name="Corthals A.P."/>
            <person name="Power M.L."/>
            <person name="Jones G."/>
            <person name="Ransome R.D."/>
            <person name="Dechmann D.K.N."/>
            <person name="Locatelli A.G."/>
            <person name="Puechmaille S.J."/>
            <person name="Fedrigo O."/>
            <person name="Jarvis E.D."/>
            <person name="Hiller M."/>
            <person name="Vernes S.C."/>
            <person name="Myers E.W."/>
            <person name="Teeling E.C."/>
        </authorList>
    </citation>
    <scope>NUCLEOTIDE SEQUENCE [LARGE SCALE GENOMIC DNA]</scope>
    <source>
        <strain evidence="2">Bat1K_MPI-CBG_1</strain>
    </source>
</reference>
<evidence type="ECO:0000256" key="1">
    <source>
        <dbReference type="SAM" id="MobiDB-lite"/>
    </source>
</evidence>
<feature type="region of interest" description="Disordered" evidence="1">
    <location>
        <begin position="1"/>
        <end position="34"/>
    </location>
</feature>
<name>A0A834DCZ0_9CHIR</name>
<dbReference type="AlphaFoldDB" id="A0A834DCZ0"/>
<dbReference type="Proteomes" id="UP000664940">
    <property type="component" value="Unassembled WGS sequence"/>
</dbReference>
<gene>
    <name evidence="2" type="ORF">HJG60_009237</name>
</gene>
<proteinExistence type="predicted"/>
<accession>A0A834DCZ0</accession>
<evidence type="ECO:0000313" key="3">
    <source>
        <dbReference type="Proteomes" id="UP000664940"/>
    </source>
</evidence>
<protein>
    <submittedName>
        <fullName evidence="2">Uncharacterized protein</fullName>
    </submittedName>
</protein>
<sequence>MSLSPGMSWAQVLDSLSPPPVSLLEGPEQASQQEAWLNPPSLRELHILILPWQRERAHVPGRGGDGSTEPGPEGGTQGEALVGLPSLCRRQKTSDLEDTAPGPGCLSSLAVDLGKTSFSTKRAIAAWDERPLPALQP</sequence>
<evidence type="ECO:0000313" key="2">
    <source>
        <dbReference type="EMBL" id="KAF6078400.1"/>
    </source>
</evidence>
<organism evidence="2 3">
    <name type="scientific">Phyllostomus discolor</name>
    <name type="common">pale spear-nosed bat</name>
    <dbReference type="NCBI Taxonomy" id="89673"/>
    <lineage>
        <taxon>Eukaryota</taxon>
        <taxon>Metazoa</taxon>
        <taxon>Chordata</taxon>
        <taxon>Craniata</taxon>
        <taxon>Vertebrata</taxon>
        <taxon>Euteleostomi</taxon>
        <taxon>Mammalia</taxon>
        <taxon>Eutheria</taxon>
        <taxon>Laurasiatheria</taxon>
        <taxon>Chiroptera</taxon>
        <taxon>Yangochiroptera</taxon>
        <taxon>Phyllostomidae</taxon>
        <taxon>Phyllostominae</taxon>
        <taxon>Phyllostomus</taxon>
    </lineage>
</organism>
<feature type="compositionally biased region" description="Gly residues" evidence="1">
    <location>
        <begin position="61"/>
        <end position="77"/>
    </location>
</feature>
<dbReference type="EMBL" id="JABVXQ010000014">
    <property type="protein sequence ID" value="KAF6078400.1"/>
    <property type="molecule type" value="Genomic_DNA"/>
</dbReference>
<comment type="caution">
    <text evidence="2">The sequence shown here is derived from an EMBL/GenBank/DDBJ whole genome shotgun (WGS) entry which is preliminary data.</text>
</comment>
<feature type="region of interest" description="Disordered" evidence="1">
    <location>
        <begin position="56"/>
        <end position="80"/>
    </location>
</feature>